<dbReference type="Proteomes" id="UP001196509">
    <property type="component" value="Unassembled WGS sequence"/>
</dbReference>
<dbReference type="RefSeq" id="WP_220231110.1">
    <property type="nucleotide sequence ID" value="NZ_JAICBX010000006.1"/>
</dbReference>
<dbReference type="InterPro" id="IPR053802">
    <property type="entry name" value="DUF6950"/>
</dbReference>
<accession>A0AAE2ZQZ0</accession>
<dbReference type="Pfam" id="PF22262">
    <property type="entry name" value="DUF6950"/>
    <property type="match status" value="1"/>
</dbReference>
<sequence>MDLRTFLEIETAKPFAWGETDCCAMADRWVSLRAGFSPLDLYGRRHRCRADAIAWIDDDARNLARAVFAVMQHADLRRTRNPQPGDVGLVRIRNKLVMTICSGRLWIGRDVNGFMAASSNGLARAWRVPCREQ</sequence>
<evidence type="ECO:0000259" key="1">
    <source>
        <dbReference type="Pfam" id="PF22262"/>
    </source>
</evidence>
<feature type="domain" description="DUF6950" evidence="1">
    <location>
        <begin position="3"/>
        <end position="128"/>
    </location>
</feature>
<dbReference type="AlphaFoldDB" id="A0AAE2ZQZ0"/>
<reference evidence="2" key="1">
    <citation type="submission" date="2021-08" db="EMBL/GenBank/DDBJ databases">
        <title>Hoeflea bacterium WL0058 sp. nov., isolated from the sediment.</title>
        <authorList>
            <person name="Wang L."/>
            <person name="Zhang D."/>
        </authorList>
    </citation>
    <scope>NUCLEOTIDE SEQUENCE</scope>
    <source>
        <strain evidence="2">WL0058</strain>
    </source>
</reference>
<gene>
    <name evidence="2" type="ORF">K1W69_24520</name>
</gene>
<proteinExistence type="predicted"/>
<name>A0AAE2ZQZ0_9HYPH</name>
<comment type="caution">
    <text evidence="2">The sequence shown here is derived from an EMBL/GenBank/DDBJ whole genome shotgun (WGS) entry which is preliminary data.</text>
</comment>
<evidence type="ECO:0000313" key="2">
    <source>
        <dbReference type="EMBL" id="MBW8640379.1"/>
    </source>
</evidence>
<evidence type="ECO:0000313" key="3">
    <source>
        <dbReference type="Proteomes" id="UP001196509"/>
    </source>
</evidence>
<organism evidence="2 3">
    <name type="scientific">Flavimaribacter sediminis</name>
    <dbReference type="NCBI Taxonomy" id="2865987"/>
    <lineage>
        <taxon>Bacteria</taxon>
        <taxon>Pseudomonadati</taxon>
        <taxon>Pseudomonadota</taxon>
        <taxon>Alphaproteobacteria</taxon>
        <taxon>Hyphomicrobiales</taxon>
        <taxon>Rhizobiaceae</taxon>
        <taxon>Flavimaribacter</taxon>
    </lineage>
</organism>
<protein>
    <recommendedName>
        <fullName evidence="1">DUF6950 domain-containing protein</fullName>
    </recommendedName>
</protein>
<dbReference type="EMBL" id="JAICBX010000006">
    <property type="protein sequence ID" value="MBW8640379.1"/>
    <property type="molecule type" value="Genomic_DNA"/>
</dbReference>
<keyword evidence="3" id="KW-1185">Reference proteome</keyword>